<dbReference type="PANTHER" id="PTHR37313:SF2">
    <property type="entry name" value="UPF0749 PROTEIN YLXX"/>
    <property type="match status" value="1"/>
</dbReference>
<dbReference type="RefSeq" id="WP_073247903.1">
    <property type="nucleotide sequence ID" value="NZ_FQVG01000007.1"/>
</dbReference>
<evidence type="ECO:0000313" key="3">
    <source>
        <dbReference type="EMBL" id="SHE54915.1"/>
    </source>
</evidence>
<protein>
    <submittedName>
        <fullName evidence="3">Uncharacterized conserved protein YlxW, UPF0749 family</fullName>
    </submittedName>
</protein>
<evidence type="ECO:0000256" key="1">
    <source>
        <dbReference type="ARBA" id="ARBA00009108"/>
    </source>
</evidence>
<feature type="coiled-coil region" evidence="2">
    <location>
        <begin position="40"/>
        <end position="88"/>
    </location>
</feature>
<dbReference type="Pfam" id="PF05949">
    <property type="entry name" value="DUF881"/>
    <property type="match status" value="1"/>
</dbReference>
<sequence>MKKLKSQLSLAFICLILGFMITYQYRISYSKTKIVDTRQISDLVKQNEILKKQKEELDLKVREYQSKIDEIEKSVTIGNEAVEKLKNELDNLRVLSGLNDVEGQGIVITISPVDNVKNNYINQVYATDILDIINELNSSGAEAISINEERYIARTQIREAGAYIKINETKFSPQDKFVIKAIGDPSILEGAFKMPGNILEQNADRIAYTIEKSDNIKILKYNKKIDFKYAKPGR</sequence>
<dbReference type="PANTHER" id="PTHR37313">
    <property type="entry name" value="UPF0749 PROTEIN RV1825"/>
    <property type="match status" value="1"/>
</dbReference>
<dbReference type="Proteomes" id="UP000184423">
    <property type="component" value="Unassembled WGS sequence"/>
</dbReference>
<comment type="similarity">
    <text evidence="1">Belongs to the UPF0749 family.</text>
</comment>
<evidence type="ECO:0000256" key="2">
    <source>
        <dbReference type="SAM" id="Coils"/>
    </source>
</evidence>
<name>A0A1M4UDU5_9CLOT</name>
<keyword evidence="4" id="KW-1185">Reference proteome</keyword>
<dbReference type="InterPro" id="IPR010273">
    <property type="entry name" value="DUF881"/>
</dbReference>
<proteinExistence type="inferred from homology"/>
<reference evidence="4" key="1">
    <citation type="submission" date="2016-11" db="EMBL/GenBank/DDBJ databases">
        <authorList>
            <person name="Varghese N."/>
            <person name="Submissions S."/>
        </authorList>
    </citation>
    <scope>NUCLEOTIDE SEQUENCE [LARGE SCALE GENOMIC DNA]</scope>
    <source>
        <strain evidence="4">DSM 10124</strain>
    </source>
</reference>
<dbReference type="AlphaFoldDB" id="A0A1M4UDU5"/>
<dbReference type="EMBL" id="FQVG01000007">
    <property type="protein sequence ID" value="SHE54915.1"/>
    <property type="molecule type" value="Genomic_DNA"/>
</dbReference>
<accession>A0A1M4UDU5</accession>
<evidence type="ECO:0000313" key="4">
    <source>
        <dbReference type="Proteomes" id="UP000184423"/>
    </source>
</evidence>
<keyword evidence="2" id="KW-0175">Coiled coil</keyword>
<organism evidence="3 4">
    <name type="scientific">Caloramator proteoclasticus DSM 10124</name>
    <dbReference type="NCBI Taxonomy" id="1121262"/>
    <lineage>
        <taxon>Bacteria</taxon>
        <taxon>Bacillati</taxon>
        <taxon>Bacillota</taxon>
        <taxon>Clostridia</taxon>
        <taxon>Eubacteriales</taxon>
        <taxon>Clostridiaceae</taxon>
        <taxon>Caloramator</taxon>
    </lineage>
</organism>
<dbReference type="Gene3D" id="3.30.70.1880">
    <property type="entry name" value="Protein of unknown function DUF881"/>
    <property type="match status" value="1"/>
</dbReference>
<gene>
    <name evidence="3" type="ORF">SAMN02746091_00628</name>
</gene>